<dbReference type="InterPro" id="IPR050808">
    <property type="entry name" value="Phage_Integrase"/>
</dbReference>
<evidence type="ECO:0000313" key="6">
    <source>
        <dbReference type="EMBL" id="SNB69266.1"/>
    </source>
</evidence>
<proteinExistence type="inferred from homology"/>
<dbReference type="InterPro" id="IPR011010">
    <property type="entry name" value="DNA_brk_join_enz"/>
</dbReference>
<evidence type="ECO:0000256" key="3">
    <source>
        <dbReference type="ARBA" id="ARBA00023125"/>
    </source>
</evidence>
<gene>
    <name evidence="6" type="ORF">SAMN06265338_103190</name>
</gene>
<dbReference type="OrthoDB" id="8201432at2"/>
<dbReference type="InterPro" id="IPR002104">
    <property type="entry name" value="Integrase_catalytic"/>
</dbReference>
<evidence type="ECO:0000256" key="2">
    <source>
        <dbReference type="ARBA" id="ARBA00022908"/>
    </source>
</evidence>
<dbReference type="GO" id="GO:0003677">
    <property type="term" value="F:DNA binding"/>
    <property type="evidence" value="ECO:0007669"/>
    <property type="project" value="UniProtKB-KW"/>
</dbReference>
<dbReference type="RefSeq" id="WP_088520308.1">
    <property type="nucleotide sequence ID" value="NZ_FYDG01000003.1"/>
</dbReference>
<name>A0A212RAP4_RHOAC</name>
<dbReference type="PANTHER" id="PTHR30629">
    <property type="entry name" value="PROPHAGE INTEGRASE"/>
    <property type="match status" value="1"/>
</dbReference>
<comment type="similarity">
    <text evidence="1">Belongs to the 'phage' integrase family.</text>
</comment>
<reference evidence="7" key="1">
    <citation type="submission" date="2017-06" db="EMBL/GenBank/DDBJ databases">
        <authorList>
            <person name="Varghese N."/>
            <person name="Submissions S."/>
        </authorList>
    </citation>
    <scope>NUCLEOTIDE SEQUENCE [LARGE SCALE GENOMIC DNA]</scope>
    <source>
        <strain evidence="7">DSM 137</strain>
    </source>
</reference>
<dbReference type="SUPFAM" id="SSF56349">
    <property type="entry name" value="DNA breaking-rejoining enzymes"/>
    <property type="match status" value="1"/>
</dbReference>
<keyword evidence="2" id="KW-0229">DNA integration</keyword>
<dbReference type="InterPro" id="IPR010998">
    <property type="entry name" value="Integrase_recombinase_N"/>
</dbReference>
<dbReference type="Proteomes" id="UP000198418">
    <property type="component" value="Unassembled WGS sequence"/>
</dbReference>
<dbReference type="GO" id="GO:0006310">
    <property type="term" value="P:DNA recombination"/>
    <property type="evidence" value="ECO:0007669"/>
    <property type="project" value="UniProtKB-KW"/>
</dbReference>
<evidence type="ECO:0000256" key="4">
    <source>
        <dbReference type="ARBA" id="ARBA00023172"/>
    </source>
</evidence>
<dbReference type="PROSITE" id="PS51898">
    <property type="entry name" value="TYR_RECOMBINASE"/>
    <property type="match status" value="1"/>
</dbReference>
<accession>A0A212RAP4</accession>
<dbReference type="Gene3D" id="1.10.150.130">
    <property type="match status" value="1"/>
</dbReference>
<dbReference type="EMBL" id="FYDG01000003">
    <property type="protein sequence ID" value="SNB69266.1"/>
    <property type="molecule type" value="Genomic_DNA"/>
</dbReference>
<dbReference type="InterPro" id="IPR013762">
    <property type="entry name" value="Integrase-like_cat_sf"/>
</dbReference>
<dbReference type="AlphaFoldDB" id="A0A212RAP4"/>
<keyword evidence="3" id="KW-0238">DNA-binding</keyword>
<evidence type="ECO:0000313" key="7">
    <source>
        <dbReference type="Proteomes" id="UP000198418"/>
    </source>
</evidence>
<dbReference type="GO" id="GO:0015074">
    <property type="term" value="P:DNA integration"/>
    <property type="evidence" value="ECO:0007669"/>
    <property type="project" value="UniProtKB-KW"/>
</dbReference>
<keyword evidence="4" id="KW-0233">DNA recombination</keyword>
<evidence type="ECO:0000256" key="1">
    <source>
        <dbReference type="ARBA" id="ARBA00008857"/>
    </source>
</evidence>
<evidence type="ECO:0000259" key="5">
    <source>
        <dbReference type="PROSITE" id="PS51898"/>
    </source>
</evidence>
<organism evidence="6 7">
    <name type="scientific">Rhodoblastus acidophilus</name>
    <name type="common">Rhodopseudomonas acidophila</name>
    <dbReference type="NCBI Taxonomy" id="1074"/>
    <lineage>
        <taxon>Bacteria</taxon>
        <taxon>Pseudomonadati</taxon>
        <taxon>Pseudomonadota</taxon>
        <taxon>Alphaproteobacteria</taxon>
        <taxon>Hyphomicrobiales</taxon>
        <taxon>Rhodoblastaceae</taxon>
        <taxon>Rhodoblastus</taxon>
    </lineage>
</organism>
<feature type="domain" description="Tyr recombinase" evidence="5">
    <location>
        <begin position="208"/>
        <end position="407"/>
    </location>
</feature>
<keyword evidence="7" id="KW-1185">Reference proteome</keyword>
<dbReference type="Gene3D" id="1.10.443.10">
    <property type="entry name" value="Intergrase catalytic core"/>
    <property type="match status" value="1"/>
</dbReference>
<protein>
    <recommendedName>
        <fullName evidence="5">Tyr recombinase domain-containing protein</fullName>
    </recommendedName>
</protein>
<dbReference type="PANTHER" id="PTHR30629:SF2">
    <property type="entry name" value="PROPHAGE INTEGRASE INTS-RELATED"/>
    <property type="match status" value="1"/>
</dbReference>
<sequence>MAKLTIQITHIKWRDGRPRFEPGPKLRNLGFKGEDLRHGPKGEWFDAMEAKTWADAKEKEIAERRAQAAAARASKKRLPALVGARGAQLISVAELFELYFQSPRMKGETVEDGKRRQKAAAPATVRDYRQKSDSIAKFDEAIWSAPVEALSKPIVYDLYERLWAAKGIATARGAVAVLSSAISWGLKRGRIKMPANPCQGLGMEMPDARLRCLSPEEVRHLVATADAIGRPEIGDAIIMGVWTGQRQKDRLELVDRGLIDGRRVFQQSKTKAIVEIRQAPELEQRINQARKRRLDWKVKPLELIVDEKTKAPFKSDWYRHVYAEVRAAAAAGVKDAQGGEWIIPPMPSLSDARDQDLRDTSVTWLARAGCTHAEIGQITGHSDQSIQTILRHYLSRHREIGDNAIAKLIAWYDGQAEGAK</sequence>